<feature type="compositionally biased region" description="Basic and acidic residues" evidence="3">
    <location>
        <begin position="309"/>
        <end position="324"/>
    </location>
</feature>
<accession>A0A8X7WZY9</accession>
<keyword evidence="2" id="KW-0963">Cytoplasm</keyword>
<dbReference type="CDD" id="cd16139">
    <property type="entry name" value="RA_GRB14"/>
    <property type="match status" value="1"/>
</dbReference>
<dbReference type="PROSITE" id="PS50200">
    <property type="entry name" value="RA"/>
    <property type="match status" value="1"/>
</dbReference>
<evidence type="ECO:0000313" key="6">
    <source>
        <dbReference type="Proteomes" id="UP000886611"/>
    </source>
</evidence>
<dbReference type="EMBL" id="JAATIS010005477">
    <property type="protein sequence ID" value="KAG2458940.1"/>
    <property type="molecule type" value="Genomic_DNA"/>
</dbReference>
<evidence type="ECO:0000256" key="2">
    <source>
        <dbReference type="ARBA" id="ARBA00022490"/>
    </source>
</evidence>
<feature type="non-terminal residue" evidence="5">
    <location>
        <position position="1"/>
    </location>
</feature>
<dbReference type="PANTHER" id="PTHR11243:SF22">
    <property type="entry name" value="GROWTH FACTOR RECEPTOR-BOUND PROTEIN 14"/>
    <property type="match status" value="1"/>
</dbReference>
<dbReference type="SUPFAM" id="SSF54236">
    <property type="entry name" value="Ubiquitin-like"/>
    <property type="match status" value="1"/>
</dbReference>
<feature type="region of interest" description="Disordered" evidence="3">
    <location>
        <begin position="20"/>
        <end position="113"/>
    </location>
</feature>
<dbReference type="FunFam" id="3.10.20.90:FF:000133">
    <property type="entry name" value="growth factor receptor-bound protein 14 isoform X2"/>
    <property type="match status" value="1"/>
</dbReference>
<dbReference type="InterPro" id="IPR029071">
    <property type="entry name" value="Ubiquitin-like_domsf"/>
</dbReference>
<dbReference type="SMART" id="SM00314">
    <property type="entry name" value="RA"/>
    <property type="match status" value="1"/>
</dbReference>
<dbReference type="GO" id="GO:0005886">
    <property type="term" value="C:plasma membrane"/>
    <property type="evidence" value="ECO:0007669"/>
    <property type="project" value="TreeGrafter"/>
</dbReference>
<feature type="compositionally biased region" description="Polar residues" evidence="3">
    <location>
        <begin position="44"/>
        <end position="82"/>
    </location>
</feature>
<dbReference type="Pfam" id="PF21989">
    <property type="entry name" value="RA_2"/>
    <property type="match status" value="1"/>
</dbReference>
<organism evidence="5 6">
    <name type="scientific">Polypterus senegalus</name>
    <name type="common">Senegal bichir</name>
    <dbReference type="NCBI Taxonomy" id="55291"/>
    <lineage>
        <taxon>Eukaryota</taxon>
        <taxon>Metazoa</taxon>
        <taxon>Chordata</taxon>
        <taxon>Craniata</taxon>
        <taxon>Vertebrata</taxon>
        <taxon>Euteleostomi</taxon>
        <taxon>Actinopterygii</taxon>
        <taxon>Polypteriformes</taxon>
        <taxon>Polypteridae</taxon>
        <taxon>Polypterus</taxon>
    </lineage>
</organism>
<dbReference type="InterPro" id="IPR011993">
    <property type="entry name" value="PH-like_dom_sf"/>
</dbReference>
<keyword evidence="6" id="KW-1185">Reference proteome</keyword>
<comment type="caution">
    <text evidence="5">The sequence shown here is derived from an EMBL/GenBank/DDBJ whole genome shotgun (WGS) entry which is preliminary data.</text>
</comment>
<gene>
    <name evidence="5" type="primary">Grb14</name>
    <name evidence="5" type="ORF">GTO96_0019864</name>
</gene>
<feature type="region of interest" description="Disordered" evidence="3">
    <location>
        <begin position="420"/>
        <end position="473"/>
    </location>
</feature>
<dbReference type="Proteomes" id="UP000886611">
    <property type="component" value="Unassembled WGS sequence"/>
</dbReference>
<dbReference type="AlphaFoldDB" id="A0A8X7WZY9"/>
<dbReference type="GO" id="GO:0008286">
    <property type="term" value="P:insulin receptor signaling pathway"/>
    <property type="evidence" value="ECO:0007669"/>
    <property type="project" value="TreeGrafter"/>
</dbReference>
<dbReference type="InterPro" id="IPR000159">
    <property type="entry name" value="RA_dom"/>
</dbReference>
<dbReference type="Gene3D" id="3.30.505.10">
    <property type="entry name" value="SH2 domain"/>
    <property type="match status" value="1"/>
</dbReference>
<dbReference type="PANTHER" id="PTHR11243">
    <property type="entry name" value="GROWTH FACTOR RECEPTOR-BOUND PROTEIN"/>
    <property type="match status" value="1"/>
</dbReference>
<comment type="subcellular location">
    <subcellularLocation>
        <location evidence="1">Cytoplasm</location>
    </subcellularLocation>
</comment>
<dbReference type="SUPFAM" id="SSF55550">
    <property type="entry name" value="SH2 domain"/>
    <property type="match status" value="1"/>
</dbReference>
<dbReference type="InterPro" id="IPR039664">
    <property type="entry name" value="GRB/APBB1IP"/>
</dbReference>
<feature type="compositionally biased region" description="Low complexity" evidence="3">
    <location>
        <begin position="455"/>
        <end position="465"/>
    </location>
</feature>
<dbReference type="GO" id="GO:0005737">
    <property type="term" value="C:cytoplasm"/>
    <property type="evidence" value="ECO:0007669"/>
    <property type="project" value="UniProtKB-SubCell"/>
</dbReference>
<dbReference type="GO" id="GO:0046627">
    <property type="term" value="P:negative regulation of insulin receptor signaling pathway"/>
    <property type="evidence" value="ECO:0007669"/>
    <property type="project" value="TreeGrafter"/>
</dbReference>
<dbReference type="InterPro" id="IPR036860">
    <property type="entry name" value="SH2_dom_sf"/>
</dbReference>
<feature type="region of interest" description="Disordered" evidence="3">
    <location>
        <begin position="305"/>
        <end position="324"/>
    </location>
</feature>
<feature type="non-terminal residue" evidence="5">
    <location>
        <position position="935"/>
    </location>
</feature>
<name>A0A8X7WZY9_POLSE</name>
<sequence>MEQKENLIDKDIELIVVLPGGKEKITTVHGRPKKRQAPLPPMAASQSMPKDLSSMQADPLLNSQPESKQELPQLSRAASSESSLKRTKRKAPLPPSCKSAQDLPLENGGNDSEIVANGEVNKQVMETSGRSNAVTFQPKGNDNLKDDRKVIFKNEETCTENEEIVFASVLENKSINECVKTSVVLQSKPDEQQVTPDQDAKPTVFQKKMQDAAIQASVDISVEEVNKTVELNGCSHASPLLEQSLMKRHLINSLENEQCLPCSNASPCKQEGPVREIATSTEKMVIECVLAQSSENDEFQNIAASPPVYKRDSESKPKPSNEVTRDYIPKIGMTTYKIVPQKSLEKLRFFEVEVTLESPSKTPEEEETSIVPVQAMRYESDPQQYLQTALGPTVNESQMMQHSEVSETTENVIYATTQPAQECSTEKEKAGFDSQLSSPSELDDHPSSPLDINQKKVPPAVKPKPGSFRLSLQKKPPGYYVTSAAAKSPNNCAVSAANEKDAGDDKTDELITETECGSPPLPTLLPAVPEVSTIYQSPPDLNRSDQPVSKFSRPLSYPYKDASVPIFQKFRSFTGSKTSTRTSPSPFALAVSSAVKRSQSLNKGSNFNSQSFQKLSNASLTQSSTTKELKEHSKDFNQSISSTRTFEQVIKVYNENETSRALEVPSDITARDVCQLFILKNHCIDDHSWTLYEHLPYIGIERTIEDHEPVIEVQSRWGMETESRLSFRKNYAKYEFFKKPLDFFPEHMVSVTDDPKGIPNHSQLVQEPRHLQFFAEFSESDVYCLLAGRKMFGAPTDYGFCIKININPKKYAVAFQPNKSGGARDLKLLCADEEQIRTCWITAIRLFKRSISENSLVAMDFSGHKGRVIENPSEALSVAVEEGLSWRLEEDGELFFSMDEGHTRFTDLIQLVEFYQLNKGMLPCKLKHHCVKIAL</sequence>
<evidence type="ECO:0000256" key="1">
    <source>
        <dbReference type="ARBA" id="ARBA00004496"/>
    </source>
</evidence>
<dbReference type="Gene3D" id="2.30.29.30">
    <property type="entry name" value="Pleckstrin-homology domain (PH domain)/Phosphotyrosine-binding domain (PTB)"/>
    <property type="match status" value="1"/>
</dbReference>
<evidence type="ECO:0000259" key="4">
    <source>
        <dbReference type="PROSITE" id="PS50200"/>
    </source>
</evidence>
<dbReference type="Gene3D" id="3.10.20.90">
    <property type="entry name" value="Phosphatidylinositol 3-kinase Catalytic Subunit, Chain A, domain 1"/>
    <property type="match status" value="1"/>
</dbReference>
<protein>
    <submittedName>
        <fullName evidence="5">GRB14 protein</fullName>
    </submittedName>
</protein>
<reference evidence="5 6" key="1">
    <citation type="journal article" date="2021" name="Cell">
        <title>Tracing the genetic footprints of vertebrate landing in non-teleost ray-finned fishes.</title>
        <authorList>
            <person name="Bi X."/>
            <person name="Wang K."/>
            <person name="Yang L."/>
            <person name="Pan H."/>
            <person name="Jiang H."/>
            <person name="Wei Q."/>
            <person name="Fang M."/>
            <person name="Yu H."/>
            <person name="Zhu C."/>
            <person name="Cai Y."/>
            <person name="He Y."/>
            <person name="Gan X."/>
            <person name="Zeng H."/>
            <person name="Yu D."/>
            <person name="Zhu Y."/>
            <person name="Jiang H."/>
            <person name="Qiu Q."/>
            <person name="Yang H."/>
            <person name="Zhang Y.E."/>
            <person name="Wang W."/>
            <person name="Zhu M."/>
            <person name="He S."/>
            <person name="Zhang G."/>
        </authorList>
    </citation>
    <scope>NUCLEOTIDE SEQUENCE [LARGE SCALE GENOMIC DNA]</scope>
    <source>
        <strain evidence="5">Bchr_013</strain>
    </source>
</reference>
<dbReference type="Pfam" id="PF08947">
    <property type="entry name" value="BPS"/>
    <property type="match status" value="1"/>
</dbReference>
<evidence type="ECO:0000313" key="5">
    <source>
        <dbReference type="EMBL" id="KAG2458940.1"/>
    </source>
</evidence>
<evidence type="ECO:0000256" key="3">
    <source>
        <dbReference type="SAM" id="MobiDB-lite"/>
    </source>
</evidence>
<dbReference type="InterPro" id="IPR015042">
    <property type="entry name" value="BPS-dom"/>
</dbReference>
<feature type="domain" description="Ras-associating" evidence="4">
    <location>
        <begin position="646"/>
        <end position="732"/>
    </location>
</feature>
<proteinExistence type="predicted"/>